<feature type="transmembrane region" description="Helical" evidence="1">
    <location>
        <begin position="20"/>
        <end position="45"/>
    </location>
</feature>
<reference evidence="2" key="1">
    <citation type="submission" date="2019-12" db="EMBL/GenBank/DDBJ databases">
        <title>High-Quality draft genome sequences of three cyanobacteria isolated from the limestone walls of the Old Cathedral of Coimbra.</title>
        <authorList>
            <person name="Tiago I."/>
            <person name="Soares F."/>
            <person name="Portugal A."/>
        </authorList>
    </citation>
    <scope>NUCLEOTIDE SEQUENCE [LARGE SCALE GENOMIC DNA]</scope>
    <source>
        <strain evidence="2">C</strain>
    </source>
</reference>
<evidence type="ECO:0000313" key="3">
    <source>
        <dbReference type="Proteomes" id="UP000607397"/>
    </source>
</evidence>
<protein>
    <submittedName>
        <fullName evidence="2">DUF4282 domain-containing protein</fullName>
    </submittedName>
</protein>
<keyword evidence="1" id="KW-1133">Transmembrane helix</keyword>
<dbReference type="AlphaFoldDB" id="A0A8K2A7R2"/>
<keyword evidence="3" id="KW-1185">Reference proteome</keyword>
<dbReference type="EMBL" id="WVIC01000022">
    <property type="protein sequence ID" value="NCJ07189.1"/>
    <property type="molecule type" value="Genomic_DNA"/>
</dbReference>
<comment type="caution">
    <text evidence="2">The sequence shown here is derived from an EMBL/GenBank/DDBJ whole genome shotgun (WGS) entry which is preliminary data.</text>
</comment>
<dbReference type="Proteomes" id="UP000607397">
    <property type="component" value="Unassembled WGS sequence"/>
</dbReference>
<organism evidence="2 3">
    <name type="scientific">Petrachloros mirabilis ULC683</name>
    <dbReference type="NCBI Taxonomy" id="2781853"/>
    <lineage>
        <taxon>Bacteria</taxon>
        <taxon>Bacillati</taxon>
        <taxon>Cyanobacteriota</taxon>
        <taxon>Cyanophyceae</taxon>
        <taxon>Synechococcales</taxon>
        <taxon>Petrachlorosaceae</taxon>
        <taxon>Petrachloros</taxon>
        <taxon>Petrachloros mirabilis</taxon>
    </lineage>
</organism>
<dbReference type="InterPro" id="IPR025557">
    <property type="entry name" value="DUF4282"/>
</dbReference>
<keyword evidence="1" id="KW-0812">Transmembrane</keyword>
<gene>
    <name evidence="2" type="ORF">GS597_11870</name>
</gene>
<proteinExistence type="predicted"/>
<keyword evidence="1" id="KW-0472">Membrane</keyword>
<evidence type="ECO:0000313" key="2">
    <source>
        <dbReference type="EMBL" id="NCJ07189.1"/>
    </source>
</evidence>
<name>A0A8K2A7R2_9CYAN</name>
<dbReference type="RefSeq" id="WP_161825665.1">
    <property type="nucleotide sequence ID" value="NZ_WVIC01000022.1"/>
</dbReference>
<evidence type="ECO:0000256" key="1">
    <source>
        <dbReference type="SAM" id="Phobius"/>
    </source>
</evidence>
<dbReference type="Pfam" id="PF14110">
    <property type="entry name" value="DUF4282"/>
    <property type="match status" value="1"/>
</dbReference>
<feature type="transmembrane region" description="Helical" evidence="1">
    <location>
        <begin position="51"/>
        <end position="72"/>
    </location>
</feature>
<sequence>MAQRKGFFEALLDPSFSDFIAPKIIGILYLVSVIIVVLIAVASILRALAEGIVAGFIVLIIAPLLAFLYIIFFRIGMEAFLATIRTAENTGIIADHLRRNSGF</sequence>
<accession>A0A8K2A7R2</accession>